<evidence type="ECO:0000256" key="1">
    <source>
        <dbReference type="SAM" id="Coils"/>
    </source>
</evidence>
<keyword evidence="3" id="KW-1185">Reference proteome</keyword>
<organism evidence="2 3">
    <name type="scientific">Blepharisma stoltei</name>
    <dbReference type="NCBI Taxonomy" id="1481888"/>
    <lineage>
        <taxon>Eukaryota</taxon>
        <taxon>Sar</taxon>
        <taxon>Alveolata</taxon>
        <taxon>Ciliophora</taxon>
        <taxon>Postciliodesmatophora</taxon>
        <taxon>Heterotrichea</taxon>
        <taxon>Heterotrichida</taxon>
        <taxon>Blepharismidae</taxon>
        <taxon>Blepharisma</taxon>
    </lineage>
</organism>
<dbReference type="AlphaFoldDB" id="A0AAU9K302"/>
<accession>A0AAU9K302</accession>
<protein>
    <recommendedName>
        <fullName evidence="4">RING-type domain-containing protein</fullName>
    </recommendedName>
</protein>
<keyword evidence="1" id="KW-0175">Coiled coil</keyword>
<reference evidence="2" key="1">
    <citation type="submission" date="2021-09" db="EMBL/GenBank/DDBJ databases">
        <authorList>
            <consortium name="AG Swart"/>
            <person name="Singh M."/>
            <person name="Singh A."/>
            <person name="Seah K."/>
            <person name="Emmerich C."/>
        </authorList>
    </citation>
    <scope>NUCLEOTIDE SEQUENCE</scope>
    <source>
        <strain evidence="2">ATCC30299</strain>
    </source>
</reference>
<feature type="coiled-coil region" evidence="1">
    <location>
        <begin position="350"/>
        <end position="391"/>
    </location>
</feature>
<gene>
    <name evidence="2" type="ORF">BSTOLATCC_MIC50141</name>
</gene>
<evidence type="ECO:0008006" key="4">
    <source>
        <dbReference type="Google" id="ProtNLM"/>
    </source>
</evidence>
<name>A0AAU9K302_9CILI</name>
<dbReference type="EMBL" id="CAJZBQ010000050">
    <property type="protein sequence ID" value="CAG9330028.1"/>
    <property type="molecule type" value="Genomic_DNA"/>
</dbReference>
<feature type="coiled-coil region" evidence="1">
    <location>
        <begin position="114"/>
        <end position="271"/>
    </location>
</feature>
<comment type="caution">
    <text evidence="2">The sequence shown here is derived from an EMBL/GenBank/DDBJ whole genome shotgun (WGS) entry which is preliminary data.</text>
</comment>
<proteinExistence type="predicted"/>
<dbReference type="Proteomes" id="UP001162131">
    <property type="component" value="Unassembled WGS sequence"/>
</dbReference>
<evidence type="ECO:0000313" key="3">
    <source>
        <dbReference type="Proteomes" id="UP001162131"/>
    </source>
</evidence>
<evidence type="ECO:0000313" key="2">
    <source>
        <dbReference type="EMBL" id="CAG9330028.1"/>
    </source>
</evidence>
<sequence length="499" mass="58386">MSRNPPRLEKVNGQLQAANLDDRKILDLLRNKVNEMKEMLRDRDIKISNLQSNLAEIAKLWKLERDELNKLRSIEEQAIMYKNHIGLVETKMNEEILKRDMEIQKLQELRIQGFDEEKKEIEIANLQAKIQENNEIIEKAKISKNQIKQKVEEKEKVIKKLEGDIINRNSYIEELEKKIKIIESASGQESNDFRRLNKELKKLAHENSVLKSEKEKIAEEKFSLQNELQSVKEIQSKAKHSLENNEYMIENEQLKSKIKELQDKIEEHIFEKEKSECISKEILKKTEAQDTQISDLESENSKITEENINLNKYLDQAKSKSLALESENLRLCSEISQLTEISSKYTNGWNSELNKIKDDYNAIINDLEEKVKFYEKVNKDLQESCQQYQGEAQRFCSKLKNTEEALEQSVRIKDSMKKFNNAIDMIERSILCMSCLEPLSEAKIIIPCGHFLCRFCKKSQCVECLTTVEATIPTNFFIQLCERVNYSKTLIYELSGITR</sequence>